<dbReference type="InterPro" id="IPR019826">
    <property type="entry name" value="Carboxylesterase_B_AS"/>
</dbReference>
<evidence type="ECO:0000256" key="3">
    <source>
        <dbReference type="RuleBase" id="RU361235"/>
    </source>
</evidence>
<dbReference type="AlphaFoldDB" id="A0A316YME5"/>
<dbReference type="PANTHER" id="PTHR43918">
    <property type="entry name" value="ACETYLCHOLINESTERASE"/>
    <property type="match status" value="1"/>
</dbReference>
<comment type="similarity">
    <text evidence="1 3">Belongs to the type-B carboxylesterase/lipase family.</text>
</comment>
<evidence type="ECO:0000256" key="2">
    <source>
        <dbReference type="ARBA" id="ARBA00022801"/>
    </source>
</evidence>
<feature type="chain" id="PRO_5016190549" description="Carboxylic ester hydrolase" evidence="3">
    <location>
        <begin position="22"/>
        <end position="585"/>
    </location>
</feature>
<dbReference type="PANTHER" id="PTHR43918:SF4">
    <property type="entry name" value="CARBOXYLIC ESTER HYDROLASE"/>
    <property type="match status" value="1"/>
</dbReference>
<feature type="domain" description="Carboxylesterase type B" evidence="4">
    <location>
        <begin position="65"/>
        <end position="407"/>
    </location>
</feature>
<dbReference type="Gene3D" id="3.40.50.1820">
    <property type="entry name" value="alpha/beta hydrolase"/>
    <property type="match status" value="2"/>
</dbReference>
<dbReference type="InParanoid" id="A0A316YME5"/>
<sequence length="585" mass="61533">MATFSFLILLITCAWYIPTFAYPLPAPRLSLDDVPFRIRDANATIGNSLDEIIANVAAADDPLLTVKTSTGTFAGAYNATSGVYHWLGVPYAADTGGANRFKAPTERDVQDADAPQDATKYGLTCPQYLTSGSKMAGGFAGIVVPLNQGEDCLSANVWVGKNVRSNTDNGAGAPVMLFLYGGSFTWGGTNNPLTDGNEVVRNHDDVIVVTVNYRINIFGFPRNPQLQSDAKGINLGLLDRDFAIDWVRDNIGAFGGDGQRITLWGQSAGGSSADAWAFSHSGQDGLPSSDGSGVTGLIIESGAVQGLSAFISGNDFPAPSSSLSSWNQVASKVGCGTAGDDAQLICMQSKAFGDLVAAIDSTGQNFAPTPDGKTWFSDFEVRAQKGTFAKVPMLISNNADEGTIFGLVANSTIATGISGALITPLVFQCPAADSAALRVSAGVPTFRAVYYGNWDDVNSGHPELATYHGSEIEMVWGSAGPTPVGLATGVYKGPTTVDVPKEEIATVAFFMKAWTSFAKDPVNGLPSQVSWPRYDPNPLSQTVAAISVNNSGTVQWQTPQRLSCGLDNGVKNLLSQLFTILGGWI</sequence>
<dbReference type="STRING" id="215250.A0A316YME5"/>
<dbReference type="GO" id="GO:0052689">
    <property type="term" value="F:carboxylic ester hydrolase activity"/>
    <property type="evidence" value="ECO:0007669"/>
    <property type="project" value="TreeGrafter"/>
</dbReference>
<evidence type="ECO:0000259" key="4">
    <source>
        <dbReference type="Pfam" id="PF00135"/>
    </source>
</evidence>
<dbReference type="EC" id="3.1.1.-" evidence="3"/>
<name>A0A316YME5_9BASI</name>
<dbReference type="InterPro" id="IPR050654">
    <property type="entry name" value="AChE-related_enzymes"/>
</dbReference>
<dbReference type="EMBL" id="KZ819637">
    <property type="protein sequence ID" value="PWN89243.1"/>
    <property type="molecule type" value="Genomic_DNA"/>
</dbReference>
<proteinExistence type="inferred from homology"/>
<organism evidence="5 6">
    <name type="scientific">Acaromyces ingoldii</name>
    <dbReference type="NCBI Taxonomy" id="215250"/>
    <lineage>
        <taxon>Eukaryota</taxon>
        <taxon>Fungi</taxon>
        <taxon>Dikarya</taxon>
        <taxon>Basidiomycota</taxon>
        <taxon>Ustilaginomycotina</taxon>
        <taxon>Exobasidiomycetes</taxon>
        <taxon>Exobasidiales</taxon>
        <taxon>Cryptobasidiaceae</taxon>
        <taxon>Acaromyces</taxon>
    </lineage>
</organism>
<evidence type="ECO:0000313" key="6">
    <source>
        <dbReference type="Proteomes" id="UP000245768"/>
    </source>
</evidence>
<gene>
    <name evidence="5" type="ORF">FA10DRAFT_302605</name>
</gene>
<dbReference type="GeneID" id="37047062"/>
<dbReference type="RefSeq" id="XP_025376441.1">
    <property type="nucleotide sequence ID" value="XM_025525146.1"/>
</dbReference>
<dbReference type="OrthoDB" id="408631at2759"/>
<keyword evidence="3" id="KW-0732">Signal</keyword>
<evidence type="ECO:0000256" key="1">
    <source>
        <dbReference type="ARBA" id="ARBA00005964"/>
    </source>
</evidence>
<dbReference type="InterPro" id="IPR002018">
    <property type="entry name" value="CarbesteraseB"/>
</dbReference>
<evidence type="ECO:0000313" key="5">
    <source>
        <dbReference type="EMBL" id="PWN89243.1"/>
    </source>
</evidence>
<dbReference type="InterPro" id="IPR029058">
    <property type="entry name" value="AB_hydrolase_fold"/>
</dbReference>
<feature type="signal peptide" evidence="3">
    <location>
        <begin position="1"/>
        <end position="21"/>
    </location>
</feature>
<protein>
    <recommendedName>
        <fullName evidence="3">Carboxylic ester hydrolase</fullName>
        <ecNumber evidence="3">3.1.1.-</ecNumber>
    </recommendedName>
</protein>
<dbReference type="Proteomes" id="UP000245768">
    <property type="component" value="Unassembled WGS sequence"/>
</dbReference>
<reference evidence="5" key="1">
    <citation type="journal article" date="2018" name="Mol. Biol. Evol.">
        <title>Broad Genomic Sampling Reveals a Smut Pathogenic Ancestry of the Fungal Clade Ustilaginomycotina.</title>
        <authorList>
            <person name="Kijpornyongpan T."/>
            <person name="Mondo S.J."/>
            <person name="Barry K."/>
            <person name="Sandor L."/>
            <person name="Lee J."/>
            <person name="Lipzen A."/>
            <person name="Pangilinan J."/>
            <person name="LaButti K."/>
            <person name="Hainaut M."/>
            <person name="Henrissat B."/>
            <person name="Grigoriev I.V."/>
            <person name="Spatafora J.W."/>
            <person name="Aime M.C."/>
        </authorList>
    </citation>
    <scope>NUCLEOTIDE SEQUENCE [LARGE SCALE GENOMIC DNA]</scope>
    <source>
        <strain evidence="5">MCA 4198</strain>
    </source>
</reference>
<keyword evidence="2 3" id="KW-0378">Hydrolase</keyword>
<dbReference type="PROSITE" id="PS00122">
    <property type="entry name" value="CARBOXYLESTERASE_B_1"/>
    <property type="match status" value="1"/>
</dbReference>
<keyword evidence="6" id="KW-1185">Reference proteome</keyword>
<dbReference type="Pfam" id="PF00135">
    <property type="entry name" value="COesterase"/>
    <property type="match status" value="1"/>
</dbReference>
<accession>A0A316YME5</accession>
<dbReference type="SUPFAM" id="SSF53474">
    <property type="entry name" value="alpha/beta-Hydrolases"/>
    <property type="match status" value="1"/>
</dbReference>